<evidence type="ECO:0000313" key="3">
    <source>
        <dbReference type="Proteomes" id="UP000002630"/>
    </source>
</evidence>
<reference evidence="2 3" key="1">
    <citation type="journal article" date="2010" name="Nature">
        <title>The Ectocarpus genome and the independent evolution of multicellularity in brown algae.</title>
        <authorList>
            <person name="Cock J.M."/>
            <person name="Sterck L."/>
            <person name="Rouze P."/>
            <person name="Scornet D."/>
            <person name="Allen A.E."/>
            <person name="Amoutzias G."/>
            <person name="Anthouard V."/>
            <person name="Artiguenave F."/>
            <person name="Aury J.M."/>
            <person name="Badger J.H."/>
            <person name="Beszteri B."/>
            <person name="Billiau K."/>
            <person name="Bonnet E."/>
            <person name="Bothwell J.H."/>
            <person name="Bowler C."/>
            <person name="Boyen C."/>
            <person name="Brownlee C."/>
            <person name="Carrano C.J."/>
            <person name="Charrier B."/>
            <person name="Cho G.Y."/>
            <person name="Coelho S.M."/>
            <person name="Collen J."/>
            <person name="Corre E."/>
            <person name="Da Silva C."/>
            <person name="Delage L."/>
            <person name="Delaroque N."/>
            <person name="Dittami S.M."/>
            <person name="Doulbeau S."/>
            <person name="Elias M."/>
            <person name="Farnham G."/>
            <person name="Gachon C.M."/>
            <person name="Gschloessl B."/>
            <person name="Heesch S."/>
            <person name="Jabbari K."/>
            <person name="Jubin C."/>
            <person name="Kawai H."/>
            <person name="Kimura K."/>
            <person name="Kloareg B."/>
            <person name="Kupper F.C."/>
            <person name="Lang D."/>
            <person name="Le Bail A."/>
            <person name="Leblanc C."/>
            <person name="Lerouge P."/>
            <person name="Lohr M."/>
            <person name="Lopez P.J."/>
            <person name="Martens C."/>
            <person name="Maumus F."/>
            <person name="Michel G."/>
            <person name="Miranda-Saavedra D."/>
            <person name="Morales J."/>
            <person name="Moreau H."/>
            <person name="Motomura T."/>
            <person name="Nagasato C."/>
            <person name="Napoli C.A."/>
            <person name="Nelson D.R."/>
            <person name="Nyvall-Collen P."/>
            <person name="Peters A.F."/>
            <person name="Pommier C."/>
            <person name="Potin P."/>
            <person name="Poulain J."/>
            <person name="Quesneville H."/>
            <person name="Read B."/>
            <person name="Rensing S.A."/>
            <person name="Ritter A."/>
            <person name="Rousvoal S."/>
            <person name="Samanta M."/>
            <person name="Samson G."/>
            <person name="Schroeder D.C."/>
            <person name="Segurens B."/>
            <person name="Strittmatter M."/>
            <person name="Tonon T."/>
            <person name="Tregear J.W."/>
            <person name="Valentin K."/>
            <person name="von Dassow P."/>
            <person name="Yamagishi T."/>
            <person name="Van de Peer Y."/>
            <person name="Wincker P."/>
        </authorList>
    </citation>
    <scope>NUCLEOTIDE SEQUENCE [LARGE SCALE GENOMIC DNA]</scope>
    <source>
        <strain evidence="3">Ec32 / CCAP1310/4</strain>
    </source>
</reference>
<protein>
    <submittedName>
        <fullName evidence="2">Uncharacterized protein</fullName>
    </submittedName>
</protein>
<evidence type="ECO:0000313" key="2">
    <source>
        <dbReference type="EMBL" id="CBJ33874.1"/>
    </source>
</evidence>
<accession>D7G5M8</accession>
<evidence type="ECO:0000256" key="1">
    <source>
        <dbReference type="SAM" id="MobiDB-lite"/>
    </source>
</evidence>
<dbReference type="Proteomes" id="UP000002630">
    <property type="component" value="Unassembled WGS sequence"/>
</dbReference>
<dbReference type="EMBL" id="FN649760">
    <property type="protein sequence ID" value="CBJ33874.1"/>
    <property type="molecule type" value="Genomic_DNA"/>
</dbReference>
<dbReference type="OrthoDB" id="206784at2759"/>
<gene>
    <name evidence="2" type="ORF">Esi_0665_0002</name>
</gene>
<feature type="region of interest" description="Disordered" evidence="1">
    <location>
        <begin position="60"/>
        <end position="90"/>
    </location>
</feature>
<organism evidence="2 3">
    <name type="scientific">Ectocarpus siliculosus</name>
    <name type="common">Brown alga</name>
    <name type="synonym">Conferva siliculosa</name>
    <dbReference type="NCBI Taxonomy" id="2880"/>
    <lineage>
        <taxon>Eukaryota</taxon>
        <taxon>Sar</taxon>
        <taxon>Stramenopiles</taxon>
        <taxon>Ochrophyta</taxon>
        <taxon>PX clade</taxon>
        <taxon>Phaeophyceae</taxon>
        <taxon>Ectocarpales</taxon>
        <taxon>Ectocarpaceae</taxon>
        <taxon>Ectocarpus</taxon>
    </lineage>
</organism>
<proteinExistence type="predicted"/>
<dbReference type="AlphaFoldDB" id="D7G5M8"/>
<feature type="compositionally biased region" description="Gly residues" evidence="1">
    <location>
        <begin position="70"/>
        <end position="80"/>
    </location>
</feature>
<keyword evidence="3" id="KW-1185">Reference proteome</keyword>
<name>D7G5M8_ECTSI</name>
<dbReference type="InParanoid" id="D7G5M8"/>
<sequence length="136" mass="14257">MPANGLPTHTHALARALQVSAMRVSAIKEELDERGVGYRGLFDKSEFVDLLVDARAEGITAPPLSSSGDTDGGAGSGGGASAQAQDKADAAYKDVEGVQRDQGAFAFEESEWSLLLDVAPLIVLMTLDTFCVLDDT</sequence>